<comment type="similarity">
    <text evidence="1">Belongs to the universal stress protein A family.</text>
</comment>
<dbReference type="EMBL" id="JAHLKM010000037">
    <property type="protein sequence ID" value="MCQ4334788.1"/>
    <property type="molecule type" value="Genomic_DNA"/>
</dbReference>
<dbReference type="RefSeq" id="WP_256030892.1">
    <property type="nucleotide sequence ID" value="NZ_JAHLKM010000037.1"/>
</dbReference>
<dbReference type="AlphaFoldDB" id="A0A9R1CW02"/>
<evidence type="ECO:0000313" key="4">
    <source>
        <dbReference type="Proteomes" id="UP001139494"/>
    </source>
</evidence>
<dbReference type="InterPro" id="IPR006016">
    <property type="entry name" value="UspA"/>
</dbReference>
<dbReference type="Pfam" id="PF00582">
    <property type="entry name" value="Usp"/>
    <property type="match status" value="1"/>
</dbReference>
<dbReference type="CDD" id="cd00293">
    <property type="entry name" value="USP-like"/>
    <property type="match status" value="1"/>
</dbReference>
<evidence type="ECO:0000313" key="3">
    <source>
        <dbReference type="EMBL" id="MCQ4334788.1"/>
    </source>
</evidence>
<gene>
    <name evidence="3" type="ORF">KM295_15140</name>
</gene>
<sequence length="158" mass="16754">MALETLVVAVGPNDDTRTKELTEAILDIAEPTGASVVLLHVFTERAYNEGLEEAGFTDEDPPSATELAGRLEGIDILAAELEAAGVPYEIRGSIGTEGETIIQETEAVGGDLLYLSGRKRSPTGKAVFGSTSHRIMMNAGCPVLFVREGVYATDENRG</sequence>
<name>A0A9R1CW02_9EURY</name>
<dbReference type="PANTHER" id="PTHR46268">
    <property type="entry name" value="STRESS RESPONSE PROTEIN NHAX"/>
    <property type="match status" value="1"/>
</dbReference>
<reference evidence="3" key="1">
    <citation type="journal article" date="2023" name="Front. Microbiol.">
        <title>Genomic-based phylogenetic and metabolic analyses of the genus Natronomonas, and description of Natronomonas aquatica sp. nov.</title>
        <authorList>
            <person name="Garcia-Roldan A."/>
            <person name="Duran-Viseras A."/>
            <person name="de la Haba R.R."/>
            <person name="Corral P."/>
            <person name="Sanchez-Porro C."/>
            <person name="Ventosa A."/>
        </authorList>
    </citation>
    <scope>NUCLEOTIDE SEQUENCE</scope>
    <source>
        <strain evidence="3">F2-12</strain>
    </source>
</reference>
<keyword evidence="4" id="KW-1185">Reference proteome</keyword>
<dbReference type="Gene3D" id="3.40.50.620">
    <property type="entry name" value="HUPs"/>
    <property type="match status" value="1"/>
</dbReference>
<dbReference type="Proteomes" id="UP001139494">
    <property type="component" value="Unassembled WGS sequence"/>
</dbReference>
<comment type="caution">
    <text evidence="3">The sequence shown here is derived from an EMBL/GenBank/DDBJ whole genome shotgun (WGS) entry which is preliminary data.</text>
</comment>
<feature type="domain" description="UspA" evidence="2">
    <location>
        <begin position="5"/>
        <end position="147"/>
    </location>
</feature>
<accession>A0A9R1CW02</accession>
<organism evidence="3 4">
    <name type="scientific">Natronomonas aquatica</name>
    <dbReference type="NCBI Taxonomy" id="2841590"/>
    <lineage>
        <taxon>Archaea</taxon>
        <taxon>Methanobacteriati</taxon>
        <taxon>Methanobacteriota</taxon>
        <taxon>Stenosarchaea group</taxon>
        <taxon>Halobacteria</taxon>
        <taxon>Halobacteriales</taxon>
        <taxon>Natronomonadaceae</taxon>
        <taxon>Natronomonas</taxon>
    </lineage>
</organism>
<proteinExistence type="inferred from homology"/>
<dbReference type="PANTHER" id="PTHR46268:SF6">
    <property type="entry name" value="UNIVERSAL STRESS PROTEIN UP12"/>
    <property type="match status" value="1"/>
</dbReference>
<evidence type="ECO:0000256" key="1">
    <source>
        <dbReference type="ARBA" id="ARBA00008791"/>
    </source>
</evidence>
<dbReference type="InterPro" id="IPR014729">
    <property type="entry name" value="Rossmann-like_a/b/a_fold"/>
</dbReference>
<protein>
    <submittedName>
        <fullName evidence="3">Universal stress protein</fullName>
    </submittedName>
</protein>
<evidence type="ECO:0000259" key="2">
    <source>
        <dbReference type="Pfam" id="PF00582"/>
    </source>
</evidence>
<dbReference type="SUPFAM" id="SSF52402">
    <property type="entry name" value="Adenine nucleotide alpha hydrolases-like"/>
    <property type="match status" value="1"/>
</dbReference>